<evidence type="ECO:0000256" key="1">
    <source>
        <dbReference type="SAM" id="Phobius"/>
    </source>
</evidence>
<feature type="transmembrane region" description="Helical" evidence="1">
    <location>
        <begin position="15"/>
        <end position="38"/>
    </location>
</feature>
<proteinExistence type="predicted"/>
<name>A0ABW5CRE2_9BACT</name>
<comment type="caution">
    <text evidence="2">The sequence shown here is derived from an EMBL/GenBank/DDBJ whole genome shotgun (WGS) entry which is preliminary data.</text>
</comment>
<evidence type="ECO:0000313" key="2">
    <source>
        <dbReference type="EMBL" id="MFD2244892.1"/>
    </source>
</evidence>
<keyword evidence="1" id="KW-0812">Transmembrane</keyword>
<accession>A0ABW5CRE2</accession>
<gene>
    <name evidence="2" type="ORF">ACFSKP_01415</name>
</gene>
<reference evidence="3" key="1">
    <citation type="journal article" date="2019" name="Int. J. Syst. Evol. Microbiol.">
        <title>The Global Catalogue of Microorganisms (GCM) 10K type strain sequencing project: providing services to taxonomists for standard genome sequencing and annotation.</title>
        <authorList>
            <consortium name="The Broad Institute Genomics Platform"/>
            <consortium name="The Broad Institute Genome Sequencing Center for Infectious Disease"/>
            <person name="Wu L."/>
            <person name="Ma J."/>
        </authorList>
    </citation>
    <scope>NUCLEOTIDE SEQUENCE [LARGE SCALE GENOMIC DNA]</scope>
    <source>
        <strain evidence="3">CGMCC 4.1782</strain>
    </source>
</reference>
<sequence length="567" mass="64152">MNPLTQLEKPFRTRWWFWILLALCLFILAVLVVSVVYLQPWLQQKIETSVKEQTKGLYTLQVKELHTSILTGSITLDSVQLVPNEKLWEQKQKSGQDSLPTTLVTINAKQLHLSGIGIGSLLFKKKPLALRTFKLEKLRVEVRQMRKDTSTRKPLHQLLKGRLEHLRIAQLHVSDGYFIYTQAYKSKYHKLKLEGLHLDVQDIRLDSTSLQNPERAFYAGGFSFSAKKTHTLLPDEQHIVTTGAVEITSQTGEISISNLKYKPRYKPGTLARIKGAATTWLTIDVPHIRLLQVNFPALSRYNNIDIQTITLSQPKLNAFLDRKHFRLKGEKPLPHDLVQELKTGLAIDKVEVKGMSIRYEELAPEASETGYITFENCHATFTNITNDKNRMSAKNPAVLKAEFSIMGKAPVQTTIRLNLLDPQGSHTLNGSIGATDPQILNPILEPTAFVSIKSGTLRKTDFQVRLNRQRATGTLRSRYNGFKIDILSKDEDTRQTFRKKLLSKVANKVAIKSGNPDDGEERVGEVRVARAAHKSLFNYWKDCLVSGFKSLLDVNGVGADLQDPNRM</sequence>
<keyword evidence="3" id="KW-1185">Reference proteome</keyword>
<protein>
    <recommendedName>
        <fullName evidence="4">DUF748 domain-containing protein</fullName>
    </recommendedName>
</protein>
<dbReference type="RefSeq" id="WP_250429734.1">
    <property type="nucleotide sequence ID" value="NZ_JALPRR010000002.1"/>
</dbReference>
<keyword evidence="1" id="KW-0472">Membrane</keyword>
<keyword evidence="1" id="KW-1133">Transmembrane helix</keyword>
<evidence type="ECO:0000313" key="3">
    <source>
        <dbReference type="Proteomes" id="UP001597374"/>
    </source>
</evidence>
<dbReference type="Proteomes" id="UP001597374">
    <property type="component" value="Unassembled WGS sequence"/>
</dbReference>
<organism evidence="2 3">
    <name type="scientific">Pontibacter ruber</name>
    <dbReference type="NCBI Taxonomy" id="1343895"/>
    <lineage>
        <taxon>Bacteria</taxon>
        <taxon>Pseudomonadati</taxon>
        <taxon>Bacteroidota</taxon>
        <taxon>Cytophagia</taxon>
        <taxon>Cytophagales</taxon>
        <taxon>Hymenobacteraceae</taxon>
        <taxon>Pontibacter</taxon>
    </lineage>
</organism>
<dbReference type="EMBL" id="JBHUIM010000001">
    <property type="protein sequence ID" value="MFD2244892.1"/>
    <property type="molecule type" value="Genomic_DNA"/>
</dbReference>
<evidence type="ECO:0008006" key="4">
    <source>
        <dbReference type="Google" id="ProtNLM"/>
    </source>
</evidence>